<feature type="non-terminal residue" evidence="7">
    <location>
        <position position="1"/>
    </location>
</feature>
<evidence type="ECO:0000313" key="8">
    <source>
        <dbReference type="Proteomes" id="UP000663881"/>
    </source>
</evidence>
<sequence length="119" mass="12760">IMAGSNRSGDLRDPSRSIPRGTIAAIITTSIIYLSNVIFLAACVHSSLLRDKFGDSVNKQLIVAILAWPNKWVIMIGAFCSTVGAGLQTLTGAPRLLQAVAKDNLIPILSPLEQNTMKQ</sequence>
<dbReference type="Proteomes" id="UP000663881">
    <property type="component" value="Unassembled WGS sequence"/>
</dbReference>
<feature type="transmembrane region" description="Helical" evidence="5">
    <location>
        <begin position="62"/>
        <end position="87"/>
    </location>
</feature>
<dbReference type="GO" id="GO:0015379">
    <property type="term" value="F:potassium:chloride symporter activity"/>
    <property type="evidence" value="ECO:0007669"/>
    <property type="project" value="TreeGrafter"/>
</dbReference>
<keyword evidence="3 5" id="KW-1133">Transmembrane helix</keyword>
<gene>
    <name evidence="7" type="ORF">OKA104_LOCUS50447</name>
</gene>
<dbReference type="EMBL" id="CAJOAY010025386">
    <property type="protein sequence ID" value="CAF4382792.1"/>
    <property type="molecule type" value="Genomic_DNA"/>
</dbReference>
<comment type="caution">
    <text evidence="7">The sequence shown here is derived from an EMBL/GenBank/DDBJ whole genome shotgun (WGS) entry which is preliminary data.</text>
</comment>
<evidence type="ECO:0000256" key="2">
    <source>
        <dbReference type="ARBA" id="ARBA00022692"/>
    </source>
</evidence>
<dbReference type="InterPro" id="IPR004842">
    <property type="entry name" value="SLC12A_fam"/>
</dbReference>
<reference evidence="7" key="1">
    <citation type="submission" date="2021-02" db="EMBL/GenBank/DDBJ databases">
        <authorList>
            <person name="Nowell W R."/>
        </authorList>
    </citation>
    <scope>NUCLEOTIDE SEQUENCE</scope>
</reference>
<proteinExistence type="predicted"/>
<dbReference type="InterPro" id="IPR004841">
    <property type="entry name" value="AA-permease/SLC12A_dom"/>
</dbReference>
<dbReference type="GO" id="GO:0055064">
    <property type="term" value="P:chloride ion homeostasis"/>
    <property type="evidence" value="ECO:0007669"/>
    <property type="project" value="TreeGrafter"/>
</dbReference>
<dbReference type="GO" id="GO:0007268">
    <property type="term" value="P:chemical synaptic transmission"/>
    <property type="evidence" value="ECO:0007669"/>
    <property type="project" value="TreeGrafter"/>
</dbReference>
<comment type="subcellular location">
    <subcellularLocation>
        <location evidence="1">Membrane</location>
        <topology evidence="1">Multi-pass membrane protein</topology>
    </subcellularLocation>
</comment>
<dbReference type="GO" id="GO:0006884">
    <property type="term" value="P:cell volume homeostasis"/>
    <property type="evidence" value="ECO:0007669"/>
    <property type="project" value="TreeGrafter"/>
</dbReference>
<evidence type="ECO:0000256" key="5">
    <source>
        <dbReference type="SAM" id="Phobius"/>
    </source>
</evidence>
<dbReference type="GO" id="GO:0045202">
    <property type="term" value="C:synapse"/>
    <property type="evidence" value="ECO:0007669"/>
    <property type="project" value="GOC"/>
</dbReference>
<dbReference type="PANTHER" id="PTHR11827:SF73">
    <property type="entry name" value="KAZACHOC, ISOFORM G"/>
    <property type="match status" value="1"/>
</dbReference>
<feature type="domain" description="Amino acid permease/ SLC12A" evidence="6">
    <location>
        <begin position="1"/>
        <end position="107"/>
    </location>
</feature>
<evidence type="ECO:0000313" key="7">
    <source>
        <dbReference type="EMBL" id="CAF4382792.1"/>
    </source>
</evidence>
<evidence type="ECO:0000256" key="3">
    <source>
        <dbReference type="ARBA" id="ARBA00022989"/>
    </source>
</evidence>
<keyword evidence="4 5" id="KW-0472">Membrane</keyword>
<feature type="transmembrane region" description="Helical" evidence="5">
    <location>
        <begin position="21"/>
        <end position="42"/>
    </location>
</feature>
<organism evidence="7 8">
    <name type="scientific">Adineta steineri</name>
    <dbReference type="NCBI Taxonomy" id="433720"/>
    <lineage>
        <taxon>Eukaryota</taxon>
        <taxon>Metazoa</taxon>
        <taxon>Spiralia</taxon>
        <taxon>Gnathifera</taxon>
        <taxon>Rotifera</taxon>
        <taxon>Eurotatoria</taxon>
        <taxon>Bdelloidea</taxon>
        <taxon>Adinetida</taxon>
        <taxon>Adinetidae</taxon>
        <taxon>Adineta</taxon>
    </lineage>
</organism>
<evidence type="ECO:0000256" key="4">
    <source>
        <dbReference type="ARBA" id="ARBA00023136"/>
    </source>
</evidence>
<dbReference type="AlphaFoldDB" id="A0A820N4Z6"/>
<dbReference type="Pfam" id="PF00324">
    <property type="entry name" value="AA_permease"/>
    <property type="match status" value="1"/>
</dbReference>
<keyword evidence="2 5" id="KW-0812">Transmembrane</keyword>
<dbReference type="PANTHER" id="PTHR11827">
    <property type="entry name" value="SOLUTE CARRIER FAMILY 12, CATION COTRANSPORTERS"/>
    <property type="match status" value="1"/>
</dbReference>
<dbReference type="GO" id="GO:0005886">
    <property type="term" value="C:plasma membrane"/>
    <property type="evidence" value="ECO:0007669"/>
    <property type="project" value="TreeGrafter"/>
</dbReference>
<dbReference type="Gene3D" id="1.20.1740.10">
    <property type="entry name" value="Amino acid/polyamine transporter I"/>
    <property type="match status" value="1"/>
</dbReference>
<evidence type="ECO:0000256" key="1">
    <source>
        <dbReference type="ARBA" id="ARBA00004141"/>
    </source>
</evidence>
<dbReference type="GO" id="GO:0055075">
    <property type="term" value="P:potassium ion homeostasis"/>
    <property type="evidence" value="ECO:0007669"/>
    <property type="project" value="TreeGrafter"/>
</dbReference>
<accession>A0A820N4Z6</accession>
<dbReference type="GO" id="GO:1990573">
    <property type="term" value="P:potassium ion import across plasma membrane"/>
    <property type="evidence" value="ECO:0007669"/>
    <property type="project" value="TreeGrafter"/>
</dbReference>
<protein>
    <recommendedName>
        <fullName evidence="6">Amino acid permease/ SLC12A domain-containing protein</fullName>
    </recommendedName>
</protein>
<evidence type="ECO:0000259" key="6">
    <source>
        <dbReference type="Pfam" id="PF00324"/>
    </source>
</evidence>
<name>A0A820N4Z6_9BILA</name>